<proteinExistence type="predicted"/>
<comment type="caution">
    <text evidence="1">The sequence shown here is derived from an EMBL/GenBank/DDBJ whole genome shotgun (WGS) entry which is preliminary data.</text>
</comment>
<dbReference type="AlphaFoldDB" id="M6K5Q2"/>
<protein>
    <submittedName>
        <fullName evidence="1">Uncharacterized protein</fullName>
    </submittedName>
</protein>
<name>M6K5Q2_9LEPT</name>
<evidence type="ECO:0000313" key="2">
    <source>
        <dbReference type="Proteomes" id="UP000012106"/>
    </source>
</evidence>
<evidence type="ECO:0000313" key="1">
    <source>
        <dbReference type="EMBL" id="EMN23027.1"/>
    </source>
</evidence>
<sequence>MDTVADIQRHFNTIDKRIVFISFASSGLRKAISAKAESHDDPMRQSVCCSKGFGILRLSRS</sequence>
<dbReference type="EMBL" id="AHMU02000018">
    <property type="protein sequence ID" value="EMN23027.1"/>
    <property type="molecule type" value="Genomic_DNA"/>
</dbReference>
<dbReference type="Proteomes" id="UP000012106">
    <property type="component" value="Unassembled WGS sequence"/>
</dbReference>
<accession>M6K5Q2</accession>
<organism evidence="1 2">
    <name type="scientific">Leptospira santarosai serovar Arenal str. MAVJ 401</name>
    <dbReference type="NCBI Taxonomy" id="1049976"/>
    <lineage>
        <taxon>Bacteria</taxon>
        <taxon>Pseudomonadati</taxon>
        <taxon>Spirochaetota</taxon>
        <taxon>Spirochaetia</taxon>
        <taxon>Leptospirales</taxon>
        <taxon>Leptospiraceae</taxon>
        <taxon>Leptospira</taxon>
    </lineage>
</organism>
<gene>
    <name evidence="1" type="ORF">LEP1GSC063_3383</name>
</gene>
<reference evidence="1 2" key="1">
    <citation type="submission" date="2013-01" db="EMBL/GenBank/DDBJ databases">
        <authorList>
            <person name="Harkins D.M."/>
            <person name="Durkin A.S."/>
            <person name="Brinkac L.M."/>
            <person name="Haft D.H."/>
            <person name="Selengut J.D."/>
            <person name="Sanka R."/>
            <person name="DePew J."/>
            <person name="Purushe J."/>
            <person name="Hartskeerl R.A."/>
            <person name="Ahmed A."/>
            <person name="van der Linden H."/>
            <person name="Goris M.G.A."/>
            <person name="Vinetz J.M."/>
            <person name="Sutton G.G."/>
            <person name="Nierman W.C."/>
            <person name="Fouts D.E."/>
        </authorList>
    </citation>
    <scope>NUCLEOTIDE SEQUENCE [LARGE SCALE GENOMIC DNA]</scope>
    <source>
        <strain evidence="1 2">MAVJ 401</strain>
    </source>
</reference>